<dbReference type="AlphaFoldDB" id="G0ECV9"/>
<evidence type="ECO:0000313" key="2">
    <source>
        <dbReference type="Proteomes" id="UP000001037"/>
    </source>
</evidence>
<evidence type="ECO:0000313" key="1">
    <source>
        <dbReference type="EMBL" id="AEM39679.1"/>
    </source>
</evidence>
<dbReference type="KEGG" id="pfm:Pyrfu_1825"/>
<name>G0ECV9_PYRF1</name>
<keyword evidence="2" id="KW-1185">Reference proteome</keyword>
<reference evidence="1 2" key="1">
    <citation type="journal article" date="2011" name="Stand. Genomic Sci.">
        <title>Complete genome sequence of the hyperthermophilic chemolithoautotroph Pyrolobus fumarii type strain (1A).</title>
        <authorList>
            <person name="Anderson I."/>
            <person name="Goker M."/>
            <person name="Nolan M."/>
            <person name="Lucas S."/>
            <person name="Hammon N."/>
            <person name="Deshpande S."/>
            <person name="Cheng J.F."/>
            <person name="Tapia R."/>
            <person name="Han C."/>
            <person name="Goodwin L."/>
            <person name="Pitluck S."/>
            <person name="Huntemann M."/>
            <person name="Liolios K."/>
            <person name="Ivanova N."/>
            <person name="Pagani I."/>
            <person name="Mavromatis K."/>
            <person name="Ovchinikova G."/>
            <person name="Pati A."/>
            <person name="Chen A."/>
            <person name="Palaniappan K."/>
            <person name="Land M."/>
            <person name="Hauser L."/>
            <person name="Brambilla E.M."/>
            <person name="Huber H."/>
            <person name="Yasawong M."/>
            <person name="Rohde M."/>
            <person name="Spring S."/>
            <person name="Abt B."/>
            <person name="Sikorski J."/>
            <person name="Wirth R."/>
            <person name="Detter J.C."/>
            <person name="Woyke T."/>
            <person name="Bristow J."/>
            <person name="Eisen J.A."/>
            <person name="Markowitz V."/>
            <person name="Hugenholtz P."/>
            <person name="Kyrpides N.C."/>
            <person name="Klenk H.P."/>
            <person name="Lapidus A."/>
        </authorList>
    </citation>
    <scope>NUCLEOTIDE SEQUENCE [LARGE SCALE GENOMIC DNA]</scope>
    <source>
        <strain evidence="2">DSM 11204 / 1A</strain>
    </source>
</reference>
<proteinExistence type="predicted"/>
<gene>
    <name evidence="1" type="ordered locus">Pyrfu_1825</name>
</gene>
<dbReference type="HOGENOM" id="CLU_3113211_0_0_2"/>
<dbReference type="EMBL" id="CP002838">
    <property type="protein sequence ID" value="AEM39679.1"/>
    <property type="molecule type" value="Genomic_DNA"/>
</dbReference>
<dbReference type="STRING" id="694429.Pyrfu_1825"/>
<protein>
    <submittedName>
        <fullName evidence="1">Uncharacterized protein</fullName>
    </submittedName>
</protein>
<accession>G0ECV9</accession>
<sequence>MPLDRVPLGDYERRYPFLEPRSLILNATGELFEKIRADATKETRGYALAA</sequence>
<dbReference type="Proteomes" id="UP000001037">
    <property type="component" value="Chromosome"/>
</dbReference>
<organism evidence="1 2">
    <name type="scientific">Pyrolobus fumarii (strain DSM 11204 / 1A)</name>
    <dbReference type="NCBI Taxonomy" id="694429"/>
    <lineage>
        <taxon>Archaea</taxon>
        <taxon>Thermoproteota</taxon>
        <taxon>Thermoprotei</taxon>
        <taxon>Desulfurococcales</taxon>
        <taxon>Pyrodictiaceae</taxon>
        <taxon>Pyrolobus</taxon>
    </lineage>
</organism>
<dbReference type="InParanoid" id="G0ECV9"/>